<feature type="domain" description="VWFA" evidence="2">
    <location>
        <begin position="297"/>
        <end position="471"/>
    </location>
</feature>
<dbReference type="SUPFAM" id="SSF53300">
    <property type="entry name" value="vWA-like"/>
    <property type="match status" value="1"/>
</dbReference>
<dbReference type="RefSeq" id="WP_156230833.1">
    <property type="nucleotide sequence ID" value="NZ_CP046455.1"/>
</dbReference>
<dbReference type="Gene3D" id="3.40.50.410">
    <property type="entry name" value="von Willebrand factor, type A domain"/>
    <property type="match status" value="1"/>
</dbReference>
<organism evidence="3 4">
    <name type="scientific">Corynebacterium occultum</name>
    <dbReference type="NCBI Taxonomy" id="2675219"/>
    <lineage>
        <taxon>Bacteria</taxon>
        <taxon>Bacillati</taxon>
        <taxon>Actinomycetota</taxon>
        <taxon>Actinomycetes</taxon>
        <taxon>Mycobacteriales</taxon>
        <taxon>Corynebacteriaceae</taxon>
        <taxon>Corynebacterium</taxon>
    </lineage>
</organism>
<reference evidence="3 4" key="1">
    <citation type="submission" date="2019-11" db="EMBL/GenBank/DDBJ databases">
        <title>Complete genome sequence of Corynebacterium kalinowskii 1959, a novel Corynebacterium species isolated from soil of a small paddock in Vilsendorf, Germany.</title>
        <authorList>
            <person name="Schaffert L."/>
            <person name="Ruwe M."/>
            <person name="Milse J."/>
            <person name="Hanuschka K."/>
            <person name="Ortseifen V."/>
            <person name="Droste J."/>
            <person name="Brandt D."/>
            <person name="Schlueter L."/>
            <person name="Kutter Y."/>
            <person name="Vinke S."/>
            <person name="Viehoefer P."/>
            <person name="Jacob L."/>
            <person name="Luebke N.-C."/>
            <person name="Schulte-Berndt E."/>
            <person name="Hain C."/>
            <person name="Linder M."/>
            <person name="Schmidt P."/>
            <person name="Wollenschlaeger L."/>
            <person name="Luttermann T."/>
            <person name="Thieme E."/>
            <person name="Hassa J."/>
            <person name="Haak M."/>
            <person name="Wittchen M."/>
            <person name="Mentz A."/>
            <person name="Persicke M."/>
            <person name="Busche T."/>
            <person name="Ruckert C."/>
        </authorList>
    </citation>
    <scope>NUCLEOTIDE SEQUENCE [LARGE SCALE GENOMIC DNA]</scope>
    <source>
        <strain evidence="3 4">2039</strain>
    </source>
</reference>
<sequence length="471" mass="49116">MPVGRHSDGKSNFALSKGAITTLVVVIALIAALTWWLWPSGDTPGQNTAEGECTEGDVTLPVAEEEPGLADALLKEFRATNPVIRDHCVTPEVTSDLSTAAFYISASDPTAALEEAGRSASAESDTIQVPLGLAVAADTPGEGTPAAEQVAYPVASHEDAAVVAATALSPSPADAAALLQRDKELTLEQALADGAPLIAVPADDTPEGYEYRELDVAREYQVTGIATTDGVSEEQVHAADALVRFAAEQNPDTGSMAINREQVLAVREAFTTTPETTEETPEPEEEAMEPVAGTPVDTLFLLDTSAQMNSDFGDRSRFEAGAATIADIAPRLGATGRASSLWNYSSPINPGVTKGYRTNLGFGRGTTVANSVQLLGTAGVPQTRDALAAALQVAGDRARETNAPAKVMLFTSGTADDMSDEQFQSLLDSLPGNVELAAFHLGPGEIDPVLNATPVNSYQELLDLANQSLGL</sequence>
<evidence type="ECO:0000313" key="4">
    <source>
        <dbReference type="Proteomes" id="UP000424462"/>
    </source>
</evidence>
<dbReference type="SMART" id="SM00327">
    <property type="entry name" value="VWA"/>
    <property type="match status" value="1"/>
</dbReference>
<keyword evidence="1" id="KW-1133">Transmembrane helix</keyword>
<dbReference type="InterPro" id="IPR036465">
    <property type="entry name" value="vWFA_dom_sf"/>
</dbReference>
<dbReference type="EMBL" id="CP046455">
    <property type="protein sequence ID" value="QGU07327.1"/>
    <property type="molecule type" value="Genomic_DNA"/>
</dbReference>
<dbReference type="AlphaFoldDB" id="A0A6B8W5T1"/>
<evidence type="ECO:0000259" key="2">
    <source>
        <dbReference type="PROSITE" id="PS50234"/>
    </source>
</evidence>
<feature type="transmembrane region" description="Helical" evidence="1">
    <location>
        <begin position="20"/>
        <end position="38"/>
    </location>
</feature>
<name>A0A6B8W5T1_9CORY</name>
<gene>
    <name evidence="3" type="ORF">COCCU_06965</name>
</gene>
<protein>
    <recommendedName>
        <fullName evidence="2">VWFA domain-containing protein</fullName>
    </recommendedName>
</protein>
<dbReference type="KEGG" id="cok:COCCU_06965"/>
<evidence type="ECO:0000256" key="1">
    <source>
        <dbReference type="SAM" id="Phobius"/>
    </source>
</evidence>
<proteinExistence type="predicted"/>
<dbReference type="PROSITE" id="PS50234">
    <property type="entry name" value="VWFA"/>
    <property type="match status" value="1"/>
</dbReference>
<dbReference type="InterPro" id="IPR002035">
    <property type="entry name" value="VWF_A"/>
</dbReference>
<keyword evidence="4" id="KW-1185">Reference proteome</keyword>
<evidence type="ECO:0000313" key="3">
    <source>
        <dbReference type="EMBL" id="QGU07327.1"/>
    </source>
</evidence>
<accession>A0A6B8W5T1</accession>
<keyword evidence="1" id="KW-0812">Transmembrane</keyword>
<dbReference type="Proteomes" id="UP000424462">
    <property type="component" value="Chromosome"/>
</dbReference>
<keyword evidence="1" id="KW-0472">Membrane</keyword>